<comment type="similarity">
    <text evidence="2">Belongs to the bacterial solute-binding protein 5 family.</text>
</comment>
<protein>
    <submittedName>
        <fullName evidence="7">ABC transporter substrate-binding protein</fullName>
    </submittedName>
</protein>
<organism evidence="7 8">
    <name type="scientific">Aquibaculum arenosum</name>
    <dbReference type="NCBI Taxonomy" id="3032591"/>
    <lineage>
        <taxon>Bacteria</taxon>
        <taxon>Pseudomonadati</taxon>
        <taxon>Pseudomonadota</taxon>
        <taxon>Alphaproteobacteria</taxon>
        <taxon>Rhodospirillales</taxon>
        <taxon>Rhodovibrionaceae</taxon>
        <taxon>Aquibaculum</taxon>
    </lineage>
</organism>
<dbReference type="Gene3D" id="3.40.190.10">
    <property type="entry name" value="Periplasmic binding protein-like II"/>
    <property type="match status" value="1"/>
</dbReference>
<dbReference type="PIRSF" id="PIRSF002741">
    <property type="entry name" value="MppA"/>
    <property type="match status" value="1"/>
</dbReference>
<dbReference type="EMBL" id="JARHUD010000003">
    <property type="protein sequence ID" value="MDF2095393.1"/>
    <property type="molecule type" value="Genomic_DNA"/>
</dbReference>
<dbReference type="PANTHER" id="PTHR30290:SF9">
    <property type="entry name" value="OLIGOPEPTIDE-BINDING PROTEIN APPA"/>
    <property type="match status" value="1"/>
</dbReference>
<proteinExistence type="inferred from homology"/>
<comment type="caution">
    <text evidence="7">The sequence shown here is derived from an EMBL/GenBank/DDBJ whole genome shotgun (WGS) entry which is preliminary data.</text>
</comment>
<dbReference type="InterPro" id="IPR030678">
    <property type="entry name" value="Peptide/Ni-bd"/>
</dbReference>
<dbReference type="CDD" id="cd08515">
    <property type="entry name" value="PBP2_NikA_DppA_OppA_like_10"/>
    <property type="match status" value="1"/>
</dbReference>
<keyword evidence="3" id="KW-0813">Transport</keyword>
<evidence type="ECO:0000256" key="3">
    <source>
        <dbReference type="ARBA" id="ARBA00022448"/>
    </source>
</evidence>
<evidence type="ECO:0000256" key="4">
    <source>
        <dbReference type="ARBA" id="ARBA00022729"/>
    </source>
</evidence>
<dbReference type="PANTHER" id="PTHR30290">
    <property type="entry name" value="PERIPLASMIC BINDING COMPONENT OF ABC TRANSPORTER"/>
    <property type="match status" value="1"/>
</dbReference>
<dbReference type="InterPro" id="IPR000914">
    <property type="entry name" value="SBP_5_dom"/>
</dbReference>
<sequence length="512" mass="55948">MTLRFSLGATAALGFLGALALPAAAAPEVNSLVWASDREVTAVDTYYDTSREAVVLAQHVYDGLIYWDQEAEAFLPLLATSFRQVDAVTLEFDLRDDVVFHDGSSFGAEDVVYTFNFIADEANGVLNYGDIRWLKSAEAVGENTVRLNLHEPFPAVQSYLALVLPVLPNGHFDSAEEGAGGQKRYSSVPPNGTGPYKVTDFSAGERIVMTANEDYFGDGPKGRPAIETMTYRTLSDGSTQIAELMTGGVDWVWGLSNDQSDALSQAPHLTTVNAPTMRISYLTFDLQGSSGTDIFTDRNVRRAVGHAIDREQIATFLLGENSEVVNAACHPIQFGCTDDVMVYDYDPEKARSLLATAGYPEGFSVDIYGYRDREVTEAIAGDLAKVGINTNLRWMQYSALADLIRQGNAPLANMTWGSSSIPDVSAVTSYFFGGGPDDPANDEKVTAAIRKGDLSSDPEERQEAYAQALGMIAEQAYWLPLFSYTKNYSFDSRLDFTPSADELPKFYSASWR</sequence>
<keyword evidence="4 5" id="KW-0732">Signal</keyword>
<feature type="chain" id="PRO_5045958193" evidence="5">
    <location>
        <begin position="26"/>
        <end position="512"/>
    </location>
</feature>
<keyword evidence="8" id="KW-1185">Reference proteome</keyword>
<dbReference type="Pfam" id="PF00496">
    <property type="entry name" value="SBP_bac_5"/>
    <property type="match status" value="1"/>
</dbReference>
<evidence type="ECO:0000259" key="6">
    <source>
        <dbReference type="Pfam" id="PF00496"/>
    </source>
</evidence>
<reference evidence="7 8" key="1">
    <citation type="submission" date="2023-03" db="EMBL/GenBank/DDBJ databases">
        <title>Fodinicurvata sp. CAU 1616 isolated from sea sendiment.</title>
        <authorList>
            <person name="Kim W."/>
        </authorList>
    </citation>
    <scope>NUCLEOTIDE SEQUENCE [LARGE SCALE GENOMIC DNA]</scope>
    <source>
        <strain evidence="7 8">CAU 1616</strain>
    </source>
</reference>
<feature type="signal peptide" evidence="5">
    <location>
        <begin position="1"/>
        <end position="25"/>
    </location>
</feature>
<dbReference type="InterPro" id="IPR039424">
    <property type="entry name" value="SBP_5"/>
</dbReference>
<evidence type="ECO:0000256" key="2">
    <source>
        <dbReference type="ARBA" id="ARBA00005695"/>
    </source>
</evidence>
<evidence type="ECO:0000256" key="5">
    <source>
        <dbReference type="SAM" id="SignalP"/>
    </source>
</evidence>
<dbReference type="RefSeq" id="WP_275820782.1">
    <property type="nucleotide sequence ID" value="NZ_JARHUD010000003.1"/>
</dbReference>
<evidence type="ECO:0000313" key="7">
    <source>
        <dbReference type="EMBL" id="MDF2095393.1"/>
    </source>
</evidence>
<evidence type="ECO:0000256" key="1">
    <source>
        <dbReference type="ARBA" id="ARBA00004418"/>
    </source>
</evidence>
<evidence type="ECO:0000313" key="8">
    <source>
        <dbReference type="Proteomes" id="UP001215503"/>
    </source>
</evidence>
<gene>
    <name evidence="7" type="ORF">P2G67_05335</name>
</gene>
<dbReference type="SUPFAM" id="SSF53850">
    <property type="entry name" value="Periplasmic binding protein-like II"/>
    <property type="match status" value="1"/>
</dbReference>
<name>A0ABT5YKF4_9PROT</name>
<dbReference type="Proteomes" id="UP001215503">
    <property type="component" value="Unassembled WGS sequence"/>
</dbReference>
<dbReference type="Gene3D" id="3.90.76.10">
    <property type="entry name" value="Dipeptide-binding Protein, Domain 1"/>
    <property type="match status" value="1"/>
</dbReference>
<feature type="domain" description="Solute-binding protein family 5" evidence="6">
    <location>
        <begin position="75"/>
        <end position="434"/>
    </location>
</feature>
<dbReference type="Gene3D" id="3.10.105.10">
    <property type="entry name" value="Dipeptide-binding Protein, Domain 3"/>
    <property type="match status" value="1"/>
</dbReference>
<accession>A0ABT5YKF4</accession>
<comment type="subcellular location">
    <subcellularLocation>
        <location evidence="1">Periplasm</location>
    </subcellularLocation>
</comment>